<protein>
    <submittedName>
        <fullName evidence="6">Major Facilitator Superfamily protein</fullName>
    </submittedName>
</protein>
<dbReference type="AlphaFoldDB" id="A0A222P3Q9"/>
<evidence type="ECO:0000259" key="5">
    <source>
        <dbReference type="PROSITE" id="PS50850"/>
    </source>
</evidence>
<feature type="transmembrane region" description="Helical" evidence="4">
    <location>
        <begin position="361"/>
        <end position="383"/>
    </location>
</feature>
<evidence type="ECO:0000313" key="7">
    <source>
        <dbReference type="Proteomes" id="UP000201728"/>
    </source>
</evidence>
<feature type="transmembrane region" description="Helical" evidence="4">
    <location>
        <begin position="38"/>
        <end position="59"/>
    </location>
</feature>
<feature type="transmembrane region" description="Helical" evidence="4">
    <location>
        <begin position="209"/>
        <end position="235"/>
    </location>
</feature>
<keyword evidence="2 4" id="KW-1133">Transmembrane helix</keyword>
<feature type="transmembrane region" description="Helical" evidence="4">
    <location>
        <begin position="241"/>
        <end position="262"/>
    </location>
</feature>
<evidence type="ECO:0000313" key="6">
    <source>
        <dbReference type="EMBL" id="ASQ46486.1"/>
    </source>
</evidence>
<dbReference type="Proteomes" id="UP000201728">
    <property type="component" value="Chromosome"/>
</dbReference>
<evidence type="ECO:0000256" key="3">
    <source>
        <dbReference type="ARBA" id="ARBA00023136"/>
    </source>
</evidence>
<evidence type="ECO:0000256" key="1">
    <source>
        <dbReference type="ARBA" id="ARBA00022692"/>
    </source>
</evidence>
<dbReference type="RefSeq" id="WP_094091341.1">
    <property type="nucleotide sequence ID" value="NZ_CP016397.1"/>
</dbReference>
<keyword evidence="7" id="KW-1185">Reference proteome</keyword>
<keyword evidence="3 4" id="KW-0472">Membrane</keyword>
<feature type="transmembrane region" description="Helical" evidence="4">
    <location>
        <begin position="332"/>
        <end position="355"/>
    </location>
</feature>
<dbReference type="KEGG" id="lcd:clem_09680"/>
<feature type="transmembrane region" description="Helical" evidence="4">
    <location>
        <begin position="71"/>
        <end position="90"/>
    </location>
</feature>
<feature type="domain" description="Major facilitator superfamily (MFS) profile" evidence="5">
    <location>
        <begin position="1"/>
        <end position="186"/>
    </location>
</feature>
<proteinExistence type="predicted"/>
<gene>
    <name evidence="6" type="ORF">clem_09680</name>
</gene>
<dbReference type="PROSITE" id="PS50850">
    <property type="entry name" value="MFS"/>
    <property type="match status" value="1"/>
</dbReference>
<keyword evidence="1 4" id="KW-0812">Transmembrane</keyword>
<dbReference type="InterPro" id="IPR020846">
    <property type="entry name" value="MFS_dom"/>
</dbReference>
<name>A0A222P3Q9_9GAMM</name>
<feature type="transmembrane region" description="Helical" evidence="4">
    <location>
        <begin position="163"/>
        <end position="181"/>
    </location>
</feature>
<feature type="transmembrane region" description="Helical" evidence="4">
    <location>
        <begin position="7"/>
        <end position="32"/>
    </location>
</feature>
<feature type="transmembrane region" description="Helical" evidence="4">
    <location>
        <begin position="274"/>
        <end position="294"/>
    </location>
</feature>
<feature type="transmembrane region" description="Helical" evidence="4">
    <location>
        <begin position="137"/>
        <end position="157"/>
    </location>
</feature>
<accession>A0A222P3Q9</accession>
<feature type="transmembrane region" description="Helical" evidence="4">
    <location>
        <begin position="96"/>
        <end position="117"/>
    </location>
</feature>
<evidence type="ECO:0000256" key="4">
    <source>
        <dbReference type="SAM" id="Phobius"/>
    </source>
</evidence>
<dbReference type="Pfam" id="PF07690">
    <property type="entry name" value="MFS_1"/>
    <property type="match status" value="1"/>
</dbReference>
<dbReference type="SUPFAM" id="SSF103473">
    <property type="entry name" value="MFS general substrate transporter"/>
    <property type="match status" value="1"/>
</dbReference>
<dbReference type="InterPro" id="IPR011701">
    <property type="entry name" value="MFS"/>
</dbReference>
<dbReference type="GO" id="GO:0022857">
    <property type="term" value="F:transmembrane transporter activity"/>
    <property type="evidence" value="ECO:0007669"/>
    <property type="project" value="InterPro"/>
</dbReference>
<organism evidence="6 7">
    <name type="scientific">Legionella clemsonensis</name>
    <dbReference type="NCBI Taxonomy" id="1867846"/>
    <lineage>
        <taxon>Bacteria</taxon>
        <taxon>Pseudomonadati</taxon>
        <taxon>Pseudomonadota</taxon>
        <taxon>Gammaproteobacteria</taxon>
        <taxon>Legionellales</taxon>
        <taxon>Legionellaceae</taxon>
        <taxon>Legionella</taxon>
    </lineage>
</organism>
<reference evidence="7" key="1">
    <citation type="submission" date="2016-07" db="EMBL/GenBank/DDBJ databases">
        <authorList>
            <person name="Florea S."/>
            <person name="Webb J.S."/>
            <person name="Jaromczyk J."/>
            <person name="Schardl C.L."/>
        </authorList>
    </citation>
    <scope>NUCLEOTIDE SEQUENCE [LARGE SCALE GENOMIC DNA]</scope>
    <source>
        <strain evidence="7">CDC-D5610</strain>
    </source>
</reference>
<dbReference type="OrthoDB" id="5654097at2"/>
<dbReference type="EMBL" id="CP016397">
    <property type="protein sequence ID" value="ASQ46486.1"/>
    <property type="molecule type" value="Genomic_DNA"/>
</dbReference>
<sequence>MNETLFYIIWGIRTFYVLSIKTVLFTVLFLFFEHNFAIAELSILGILINLPMVFSAFFITRLMDRQEIKSLLVTVLLIQVLTLAILAALINGYHANLIGIILSITVLFIMSSTEVSLFDKSIVLLLPETKRGTGVSLGLATTALGYIVSPLIASLLFKVIASEWIIVSAILLILLYLVPLMRLNKKYIRAEINLANAVFRLKEFKIHPLAMLLLLTFSLTTVWTNFISFLIIPILKFTHPQWFVGMVLSLSGIGALLGGISVGWMFQNKANRKSLSICFSLTLLSMMLFVLYASSISLSIILALLGGITSAWSYGISQIISQNSLDHNKIAGFYMFRNAFSSSLLMVFYAINAFFARSIDAMVYALVIFLFIFILLYSLVFPFGKSVVKVDRSSKE</sequence>
<evidence type="ECO:0000256" key="2">
    <source>
        <dbReference type="ARBA" id="ARBA00022989"/>
    </source>
</evidence>
<dbReference type="Gene3D" id="1.20.1250.20">
    <property type="entry name" value="MFS general substrate transporter like domains"/>
    <property type="match status" value="2"/>
</dbReference>
<dbReference type="InterPro" id="IPR036259">
    <property type="entry name" value="MFS_trans_sf"/>
</dbReference>